<dbReference type="Gene3D" id="2.60.40.10">
    <property type="entry name" value="Immunoglobulins"/>
    <property type="match status" value="2"/>
</dbReference>
<dbReference type="CDD" id="cd00063">
    <property type="entry name" value="FN3"/>
    <property type="match status" value="1"/>
</dbReference>
<comment type="caution">
    <text evidence="11">The sequence shown here is derived from an EMBL/GenBank/DDBJ whole genome shotgun (WGS) entry which is preliminary data.</text>
</comment>
<dbReference type="EMBL" id="NHOQ01000636">
    <property type="protein sequence ID" value="PWA29247.1"/>
    <property type="molecule type" value="Genomic_DNA"/>
</dbReference>
<keyword evidence="4 9" id="KW-1133">Transmembrane helix</keyword>
<dbReference type="GO" id="GO:0004896">
    <property type="term" value="F:cytokine receptor activity"/>
    <property type="evidence" value="ECO:0007669"/>
    <property type="project" value="TreeGrafter"/>
</dbReference>
<dbReference type="SUPFAM" id="SSF49265">
    <property type="entry name" value="Fibronectin type III"/>
    <property type="match status" value="2"/>
</dbReference>
<feature type="non-terminal residue" evidence="11">
    <location>
        <position position="1"/>
    </location>
</feature>
<dbReference type="PANTHER" id="PTHR23037:SF46">
    <property type="entry name" value="INTERLEUKIN 5 RECEPTOR SUBUNIT ALPHA"/>
    <property type="match status" value="1"/>
</dbReference>
<dbReference type="Proteomes" id="UP000250572">
    <property type="component" value="Unassembled WGS sequence"/>
</dbReference>
<keyword evidence="7" id="KW-0325">Glycoprotein</keyword>
<protein>
    <recommendedName>
        <fullName evidence="10">Fibronectin type-III domain-containing protein</fullName>
    </recommendedName>
</protein>
<name>A0A315WBK7_GAMAF</name>
<organism evidence="11 12">
    <name type="scientific">Gambusia affinis</name>
    <name type="common">Western mosquitofish</name>
    <name type="synonym">Heterandria affinis</name>
    <dbReference type="NCBI Taxonomy" id="33528"/>
    <lineage>
        <taxon>Eukaryota</taxon>
        <taxon>Metazoa</taxon>
        <taxon>Chordata</taxon>
        <taxon>Craniata</taxon>
        <taxon>Vertebrata</taxon>
        <taxon>Euteleostomi</taxon>
        <taxon>Actinopterygii</taxon>
        <taxon>Neopterygii</taxon>
        <taxon>Teleostei</taxon>
        <taxon>Neoteleostei</taxon>
        <taxon>Acanthomorphata</taxon>
        <taxon>Ovalentaria</taxon>
        <taxon>Atherinomorphae</taxon>
        <taxon>Cyprinodontiformes</taxon>
        <taxon>Poeciliidae</taxon>
        <taxon>Poeciliinae</taxon>
        <taxon>Gambusia</taxon>
    </lineage>
</organism>
<evidence type="ECO:0000256" key="7">
    <source>
        <dbReference type="ARBA" id="ARBA00023180"/>
    </source>
</evidence>
<dbReference type="Pfam" id="PF12772">
    <property type="entry name" value="GHBP"/>
    <property type="match status" value="1"/>
</dbReference>
<evidence type="ECO:0000256" key="9">
    <source>
        <dbReference type="SAM" id="Phobius"/>
    </source>
</evidence>
<dbReference type="PROSITE" id="PS50853">
    <property type="entry name" value="FN3"/>
    <property type="match status" value="1"/>
</dbReference>
<dbReference type="PANTHER" id="PTHR23037">
    <property type="entry name" value="CYTOKINE RECEPTOR"/>
    <property type="match status" value="1"/>
</dbReference>
<dbReference type="Pfam" id="PF09067">
    <property type="entry name" value="EpoR_lig-bind"/>
    <property type="match status" value="1"/>
</dbReference>
<dbReference type="InterPro" id="IPR003961">
    <property type="entry name" value="FN3_dom"/>
</dbReference>
<evidence type="ECO:0000256" key="8">
    <source>
        <dbReference type="SAM" id="MobiDB-lite"/>
    </source>
</evidence>
<dbReference type="GO" id="GO:0009897">
    <property type="term" value="C:external side of plasma membrane"/>
    <property type="evidence" value="ECO:0007669"/>
    <property type="project" value="TreeGrafter"/>
</dbReference>
<feature type="non-terminal residue" evidence="11">
    <location>
        <position position="540"/>
    </location>
</feature>
<dbReference type="AlphaFoldDB" id="A0A315WBK7"/>
<dbReference type="InterPro" id="IPR036116">
    <property type="entry name" value="FN3_sf"/>
</dbReference>
<evidence type="ECO:0000313" key="11">
    <source>
        <dbReference type="EMBL" id="PWA29247.1"/>
    </source>
</evidence>
<dbReference type="InterPro" id="IPR025871">
    <property type="entry name" value="GHBP"/>
</dbReference>
<comment type="subcellular location">
    <subcellularLocation>
        <location evidence="1">Membrane</location>
        <topology evidence="1">Single-pass type I membrane protein</topology>
    </subcellularLocation>
</comment>
<keyword evidence="2 9" id="KW-0812">Transmembrane</keyword>
<feature type="domain" description="Fibronectin type-III" evidence="10">
    <location>
        <begin position="162"/>
        <end position="265"/>
    </location>
</feature>
<keyword evidence="3" id="KW-0732">Signal</keyword>
<keyword evidence="12" id="KW-1185">Reference proteome</keyword>
<evidence type="ECO:0000256" key="4">
    <source>
        <dbReference type="ARBA" id="ARBA00022989"/>
    </source>
</evidence>
<evidence type="ECO:0000256" key="6">
    <source>
        <dbReference type="ARBA" id="ARBA00023170"/>
    </source>
</evidence>
<accession>A0A315WBK7</accession>
<dbReference type="STRING" id="33528.ENSGAFP00000011608"/>
<evidence type="ECO:0000256" key="1">
    <source>
        <dbReference type="ARBA" id="ARBA00004479"/>
    </source>
</evidence>
<evidence type="ECO:0000256" key="2">
    <source>
        <dbReference type="ARBA" id="ARBA00022692"/>
    </source>
</evidence>
<evidence type="ECO:0000259" key="10">
    <source>
        <dbReference type="PROSITE" id="PS50853"/>
    </source>
</evidence>
<keyword evidence="5 9" id="KW-0472">Membrane</keyword>
<keyword evidence="6" id="KW-0675">Receptor</keyword>
<sequence>TARTNRLFHDSGGANSSCSESERDFQENAAGQREALGAHRHFVCYFISSVVDNRSSMQPHFTGCVSRNMETFVCRWSAGSFQNLSEPKDLRLFYFNRVLPGASENNWNECPHYSAERPDECFFNEDHTTIWTSYTVQLRSRDRAVLYDEISFSLEDLVQPDPPFGLNWTLLNGSLTGSHFNAMLSWRPPATADVETGWISLEYDAQYRQAGAERWEQAGLVRTTSCSLFGLQTNVNYEVRVRCKMLAGKDFGDFSDSVFIHIPFKVSRFPVMALLIFGALFLVAVLLLVIISQQEKLMFILLPPVPGPKIQGIDRNLLKARKLRELASILTGPPDLRPELYNDPWVEFIDLDIEESNDKLLDVDTGCLMDRSLSSPHSGVFRDDDSGRSSCCEPDLLSEASALPVHQEATTVEQSSAFVAAEGQEAAAYTQVGEVGLSGSLLLEKTTIKETNMEEKGKKQDGVLVNADQRDGSSEMKRLAELPECVAQLPAAPVYTVVEGVDIQNSLLLTPTPTPNPTGPKIPAMPDGYLTPDLLESVTP</sequence>
<evidence type="ECO:0000256" key="3">
    <source>
        <dbReference type="ARBA" id="ARBA00022729"/>
    </source>
</evidence>
<dbReference type="InterPro" id="IPR013783">
    <property type="entry name" value="Ig-like_fold"/>
</dbReference>
<feature type="transmembrane region" description="Helical" evidence="9">
    <location>
        <begin position="269"/>
        <end position="291"/>
    </location>
</feature>
<gene>
    <name evidence="11" type="ORF">CCH79_00019671</name>
</gene>
<evidence type="ECO:0000256" key="5">
    <source>
        <dbReference type="ARBA" id="ARBA00023136"/>
    </source>
</evidence>
<evidence type="ECO:0000313" key="12">
    <source>
        <dbReference type="Proteomes" id="UP000250572"/>
    </source>
</evidence>
<proteinExistence type="predicted"/>
<feature type="region of interest" description="Disordered" evidence="8">
    <location>
        <begin position="1"/>
        <end position="24"/>
    </location>
</feature>
<reference evidence="11 12" key="1">
    <citation type="journal article" date="2018" name="G3 (Bethesda)">
        <title>A High-Quality Reference Genome for the Invasive Mosquitofish Gambusia affinis Using a Chicago Library.</title>
        <authorList>
            <person name="Hoffberg S.L."/>
            <person name="Troendle N.J."/>
            <person name="Glenn T.C."/>
            <person name="Mahmud O."/>
            <person name="Louha S."/>
            <person name="Chalopin D."/>
            <person name="Bennetzen J.L."/>
            <person name="Mauricio R."/>
        </authorList>
    </citation>
    <scope>NUCLEOTIDE SEQUENCE [LARGE SCALE GENOMIC DNA]</scope>
    <source>
        <strain evidence="11">NE01/NJP1002.9</strain>
        <tissue evidence="11">Muscle</tissue>
    </source>
</reference>
<dbReference type="InterPro" id="IPR015152">
    <property type="entry name" value="Growth/epo_recpt_lig-bind"/>
</dbReference>